<evidence type="ECO:0000256" key="4">
    <source>
        <dbReference type="ARBA" id="ARBA00022475"/>
    </source>
</evidence>
<dbReference type="InterPro" id="IPR018299">
    <property type="entry name" value="Alkaline_phosphatase_AS"/>
</dbReference>
<keyword evidence="12" id="KW-0449">Lipoprotein</keyword>
<comment type="cofactor">
    <cofactor evidence="14">
        <name>Zn(2+)</name>
        <dbReference type="ChEBI" id="CHEBI:29105"/>
    </cofactor>
    <text evidence="14">Binds 2 Zn(2+) ions.</text>
</comment>
<evidence type="ECO:0000256" key="1">
    <source>
        <dbReference type="ARBA" id="ARBA00004609"/>
    </source>
</evidence>
<keyword evidence="8 14" id="KW-0862">Zinc</keyword>
<comment type="similarity">
    <text evidence="2 15">Belongs to the alkaline phosphatase family.</text>
</comment>
<dbReference type="InterPro" id="IPR001952">
    <property type="entry name" value="Alkaline_phosphatase"/>
</dbReference>
<evidence type="ECO:0000256" key="15">
    <source>
        <dbReference type="RuleBase" id="RU003946"/>
    </source>
</evidence>
<protein>
    <recommendedName>
        <fullName evidence="3 16">Alkaline phosphatase</fullName>
        <ecNumber evidence="3 16">3.1.3.1</ecNumber>
    </recommendedName>
</protein>
<dbReference type="EMBL" id="CVRI01000024">
    <property type="protein sequence ID" value="CRK92138.1"/>
    <property type="molecule type" value="Genomic_DNA"/>
</dbReference>
<evidence type="ECO:0000256" key="3">
    <source>
        <dbReference type="ARBA" id="ARBA00012647"/>
    </source>
</evidence>
<dbReference type="SUPFAM" id="SSF53649">
    <property type="entry name" value="Alkaline phosphatase-like"/>
    <property type="match status" value="1"/>
</dbReference>
<feature type="binding site" evidence="14">
    <location>
        <position position="387"/>
    </location>
    <ligand>
        <name>Zn(2+)</name>
        <dbReference type="ChEBI" id="CHEBI:29105"/>
        <label>2</label>
    </ligand>
</feature>
<sequence>MTGIYSDANNEQEWEFDDPRWYEKIPNWWDEKIFVPPNGPEKEKQRKFWVDHGQNLLKKKIINTKLNMNKVKNLVIFIGDGMGISTQMATRAYIGDVRSELSFEKFPFSGMSKTYCINYQVSDSACTATAILSGIKNNFNVLGLTGDVNLRNCTAQQDKSKHVDSIFKYAQDAGLSTGFVTNTRITHATLAAVYAKSASRYWESNEGVPDGCHDIAHQLIHGEIGSKLDVIMGGGRRSFLPNTNVNQNSERGFRTDNRNLIDEYKENQRKQFKRFSYVQNRNELKAIDIDLNDRILGIFAHSHMEYQMLSDTNIQPTLTEMTAKALEIMKKNEKGFVLLVESGRIDHAHHQGRARLALEETVEFDKVVDYVNNITNEEDTLTIVTADHSHVFTVGGYPPRNRNILGVGDFSRAEEKWFFTLNYANGPGHKEHAHPTGGRQNPRGMRYMDPFFRQPATIQKEEETHAGEDVGVYANGPYAHLFSGVYEQSYLAHAMTYATCLGPKYYEKNVHCTDGAAHLSYSSVFVITVINVIILL</sequence>
<proteinExistence type="inferred from homology"/>
<dbReference type="PANTHER" id="PTHR11596:SF95">
    <property type="entry name" value="ALKALINE PHOSPHATASE-RELATED"/>
    <property type="match status" value="1"/>
</dbReference>
<feature type="binding site" evidence="14">
    <location>
        <position position="388"/>
    </location>
    <ligand>
        <name>Zn(2+)</name>
        <dbReference type="ChEBI" id="CHEBI:29105"/>
        <label>2</label>
    </ligand>
</feature>
<evidence type="ECO:0000256" key="2">
    <source>
        <dbReference type="ARBA" id="ARBA00005984"/>
    </source>
</evidence>
<evidence type="ECO:0000256" key="12">
    <source>
        <dbReference type="ARBA" id="ARBA00023288"/>
    </source>
</evidence>
<organism evidence="17 18">
    <name type="scientific">Clunio marinus</name>
    <dbReference type="NCBI Taxonomy" id="568069"/>
    <lineage>
        <taxon>Eukaryota</taxon>
        <taxon>Metazoa</taxon>
        <taxon>Ecdysozoa</taxon>
        <taxon>Arthropoda</taxon>
        <taxon>Hexapoda</taxon>
        <taxon>Insecta</taxon>
        <taxon>Pterygota</taxon>
        <taxon>Neoptera</taxon>
        <taxon>Endopterygota</taxon>
        <taxon>Diptera</taxon>
        <taxon>Nematocera</taxon>
        <taxon>Chironomoidea</taxon>
        <taxon>Chironomidae</taxon>
        <taxon>Clunio</taxon>
    </lineage>
</organism>
<comment type="cofactor">
    <cofactor evidence="14">
        <name>Mg(2+)</name>
        <dbReference type="ChEBI" id="CHEBI:18420"/>
    </cofactor>
    <text evidence="14">Binds 1 Mg(2+) ion.</text>
</comment>
<feature type="binding site" evidence="14">
    <location>
        <position position="346"/>
    </location>
    <ligand>
        <name>Zn(2+)</name>
        <dbReference type="ChEBI" id="CHEBI:29105"/>
        <label>2</label>
    </ligand>
</feature>
<dbReference type="PROSITE" id="PS00123">
    <property type="entry name" value="ALKALINE_PHOSPHATASE"/>
    <property type="match status" value="1"/>
</dbReference>
<evidence type="ECO:0000256" key="10">
    <source>
        <dbReference type="ARBA" id="ARBA00023136"/>
    </source>
</evidence>
<dbReference type="GO" id="GO:0046872">
    <property type="term" value="F:metal ion binding"/>
    <property type="evidence" value="ECO:0007669"/>
    <property type="project" value="UniProtKB-KW"/>
</dbReference>
<feature type="active site" description="Phosphoserine intermediate" evidence="13">
    <location>
        <position position="124"/>
    </location>
</feature>
<feature type="binding site" evidence="14">
    <location>
        <position position="189"/>
    </location>
    <ligand>
        <name>Mg(2+)</name>
        <dbReference type="ChEBI" id="CHEBI:18420"/>
    </ligand>
</feature>
<name>A0A1J1HX88_9DIPT</name>
<evidence type="ECO:0000313" key="18">
    <source>
        <dbReference type="Proteomes" id="UP000183832"/>
    </source>
</evidence>
<keyword evidence="6 14" id="KW-0479">Metal-binding</keyword>
<gene>
    <name evidence="17" type="ORF">CLUMA_CG005740</name>
</gene>
<evidence type="ECO:0000256" key="11">
    <source>
        <dbReference type="ARBA" id="ARBA00023180"/>
    </source>
</evidence>
<evidence type="ECO:0000256" key="14">
    <source>
        <dbReference type="PIRSR" id="PIRSR601952-2"/>
    </source>
</evidence>
<dbReference type="Gene3D" id="3.40.720.10">
    <property type="entry name" value="Alkaline Phosphatase, subunit A"/>
    <property type="match status" value="1"/>
</dbReference>
<evidence type="ECO:0000256" key="7">
    <source>
        <dbReference type="ARBA" id="ARBA00022801"/>
    </source>
</evidence>
<feature type="binding site" evidence="14">
    <location>
        <position position="80"/>
    </location>
    <ligand>
        <name>Mg(2+)</name>
        <dbReference type="ChEBI" id="CHEBI:18420"/>
    </ligand>
</feature>
<dbReference type="PANTHER" id="PTHR11596">
    <property type="entry name" value="ALKALINE PHOSPHATASE"/>
    <property type="match status" value="1"/>
</dbReference>
<keyword evidence="5" id="KW-0336">GPI-anchor</keyword>
<dbReference type="AlphaFoldDB" id="A0A1J1HX88"/>
<dbReference type="SMART" id="SM00098">
    <property type="entry name" value="alkPPc"/>
    <property type="match status" value="1"/>
</dbReference>
<dbReference type="FunFam" id="3.40.720.10:FF:000008">
    <property type="entry name" value="Alkaline phosphatase"/>
    <property type="match status" value="1"/>
</dbReference>
<keyword evidence="11" id="KW-0325">Glycoprotein</keyword>
<evidence type="ECO:0000256" key="8">
    <source>
        <dbReference type="ARBA" id="ARBA00022833"/>
    </source>
</evidence>
<accession>A0A1J1HX88</accession>
<dbReference type="GO" id="GO:0004035">
    <property type="term" value="F:alkaline phosphatase activity"/>
    <property type="evidence" value="ECO:0007669"/>
    <property type="project" value="UniProtKB-EC"/>
</dbReference>
<evidence type="ECO:0000313" key="17">
    <source>
        <dbReference type="EMBL" id="CRK92138.1"/>
    </source>
</evidence>
<dbReference type="EC" id="3.1.3.1" evidence="3 16"/>
<keyword evidence="18" id="KW-1185">Reference proteome</keyword>
<keyword evidence="4" id="KW-1003">Cell membrane</keyword>
<evidence type="ECO:0000256" key="9">
    <source>
        <dbReference type="ARBA" id="ARBA00022842"/>
    </source>
</evidence>
<feature type="binding site" evidence="14">
    <location>
        <position position="465"/>
    </location>
    <ligand>
        <name>Zn(2+)</name>
        <dbReference type="ChEBI" id="CHEBI:29105"/>
        <label>2</label>
    </ligand>
</feature>
<keyword evidence="9 14" id="KW-0460">Magnesium</keyword>
<dbReference type="Proteomes" id="UP000183832">
    <property type="component" value="Unassembled WGS sequence"/>
</dbReference>
<evidence type="ECO:0000256" key="13">
    <source>
        <dbReference type="PIRSR" id="PIRSR601952-1"/>
    </source>
</evidence>
<comment type="subcellular location">
    <subcellularLocation>
        <location evidence="1">Cell membrane</location>
        <topology evidence="1">Lipid-anchor</topology>
        <topology evidence="1">GPI-anchor</topology>
    </subcellularLocation>
</comment>
<keyword evidence="7 16" id="KW-0378">Hydrolase</keyword>
<dbReference type="GO" id="GO:0098552">
    <property type="term" value="C:side of membrane"/>
    <property type="evidence" value="ECO:0007669"/>
    <property type="project" value="UniProtKB-KW"/>
</dbReference>
<evidence type="ECO:0000256" key="6">
    <source>
        <dbReference type="ARBA" id="ARBA00022723"/>
    </source>
</evidence>
<dbReference type="STRING" id="568069.A0A1J1HX88"/>
<feature type="binding site" evidence="14">
    <location>
        <position position="350"/>
    </location>
    <ligand>
        <name>Zn(2+)</name>
        <dbReference type="ChEBI" id="CHEBI:29105"/>
        <label>2</label>
    </ligand>
</feature>
<dbReference type="PRINTS" id="PR00113">
    <property type="entry name" value="ALKPHPHTASE"/>
</dbReference>
<keyword evidence="10" id="KW-0472">Membrane</keyword>
<reference evidence="17 18" key="1">
    <citation type="submission" date="2015-04" db="EMBL/GenBank/DDBJ databases">
        <authorList>
            <person name="Syromyatnikov M.Y."/>
            <person name="Popov V.N."/>
        </authorList>
    </citation>
    <scope>NUCLEOTIDE SEQUENCE [LARGE SCALE GENOMIC DNA]</scope>
</reference>
<dbReference type="InterPro" id="IPR017850">
    <property type="entry name" value="Alkaline_phosphatase_core_sf"/>
</dbReference>
<evidence type="ECO:0000256" key="16">
    <source>
        <dbReference type="RuleBase" id="RU003947"/>
    </source>
</evidence>
<evidence type="ECO:0000256" key="5">
    <source>
        <dbReference type="ARBA" id="ARBA00022622"/>
    </source>
</evidence>
<dbReference type="GO" id="GO:0005886">
    <property type="term" value="C:plasma membrane"/>
    <property type="evidence" value="ECO:0007669"/>
    <property type="project" value="UniProtKB-SubCell"/>
</dbReference>
<dbReference type="CDD" id="cd16012">
    <property type="entry name" value="ALP"/>
    <property type="match status" value="1"/>
</dbReference>
<feature type="binding site" evidence="14">
    <location>
        <position position="187"/>
    </location>
    <ligand>
        <name>Mg(2+)</name>
        <dbReference type="ChEBI" id="CHEBI:18420"/>
    </ligand>
</feature>
<feature type="binding site" evidence="14">
    <location>
        <position position="80"/>
    </location>
    <ligand>
        <name>Zn(2+)</name>
        <dbReference type="ChEBI" id="CHEBI:29105"/>
        <label>2</label>
    </ligand>
</feature>
<comment type="catalytic activity">
    <reaction evidence="16">
        <text>a phosphate monoester + H2O = an alcohol + phosphate</text>
        <dbReference type="Rhea" id="RHEA:15017"/>
        <dbReference type="ChEBI" id="CHEBI:15377"/>
        <dbReference type="ChEBI" id="CHEBI:30879"/>
        <dbReference type="ChEBI" id="CHEBI:43474"/>
        <dbReference type="ChEBI" id="CHEBI:67140"/>
        <dbReference type="EC" id="3.1.3.1"/>
    </reaction>
</comment>
<dbReference type="OrthoDB" id="5818554at2759"/>
<dbReference type="Pfam" id="PF00245">
    <property type="entry name" value="Alk_phosphatase"/>
    <property type="match status" value="1"/>
</dbReference>
<feature type="binding site" evidence="14">
    <location>
        <position position="341"/>
    </location>
    <ligand>
        <name>Mg(2+)</name>
        <dbReference type="ChEBI" id="CHEBI:18420"/>
    </ligand>
</feature>